<protein>
    <submittedName>
        <fullName evidence="11">Uncharacterized protein</fullName>
    </submittedName>
</protein>
<keyword evidence="12" id="KW-1185">Reference proteome</keyword>
<evidence type="ECO:0000256" key="5">
    <source>
        <dbReference type="ARBA" id="ARBA00022776"/>
    </source>
</evidence>
<gene>
    <name evidence="11" type="ORF">LTR24_007746</name>
</gene>
<name>A0ABR0K1X7_9EURO</name>
<accession>A0ABR0K1X7</accession>
<keyword evidence="9" id="KW-0137">Centromere</keyword>
<evidence type="ECO:0000256" key="2">
    <source>
        <dbReference type="ARBA" id="ARBA00008643"/>
    </source>
</evidence>
<keyword evidence="6" id="KW-0995">Kinetochore</keyword>
<evidence type="ECO:0000256" key="6">
    <source>
        <dbReference type="ARBA" id="ARBA00022838"/>
    </source>
</evidence>
<evidence type="ECO:0000256" key="9">
    <source>
        <dbReference type="ARBA" id="ARBA00023328"/>
    </source>
</evidence>
<comment type="similarity">
    <text evidence="2">Belongs to the mis12 family.</text>
</comment>
<keyword evidence="5" id="KW-0498">Mitosis</keyword>
<dbReference type="PANTHER" id="PTHR14527">
    <property type="entry name" value="PROTEIN MIS12 HOMOLOG"/>
    <property type="match status" value="1"/>
</dbReference>
<dbReference type="Pfam" id="PF05859">
    <property type="entry name" value="Mis12"/>
    <property type="match status" value="1"/>
</dbReference>
<evidence type="ECO:0000313" key="11">
    <source>
        <dbReference type="EMBL" id="KAK5083322.1"/>
    </source>
</evidence>
<comment type="caution">
    <text evidence="11">The sequence shown here is derived from an EMBL/GenBank/DDBJ whole genome shotgun (WGS) entry which is preliminary data.</text>
</comment>
<evidence type="ECO:0000256" key="4">
    <source>
        <dbReference type="ARBA" id="ARBA00022618"/>
    </source>
</evidence>
<feature type="compositionally biased region" description="Polar residues" evidence="10">
    <location>
        <begin position="271"/>
        <end position="286"/>
    </location>
</feature>
<organism evidence="11 12">
    <name type="scientific">Lithohypha guttulata</name>
    <dbReference type="NCBI Taxonomy" id="1690604"/>
    <lineage>
        <taxon>Eukaryota</taxon>
        <taxon>Fungi</taxon>
        <taxon>Dikarya</taxon>
        <taxon>Ascomycota</taxon>
        <taxon>Pezizomycotina</taxon>
        <taxon>Eurotiomycetes</taxon>
        <taxon>Chaetothyriomycetidae</taxon>
        <taxon>Chaetothyriales</taxon>
        <taxon>Trichomeriaceae</taxon>
        <taxon>Lithohypha</taxon>
    </lineage>
</organism>
<sequence>MDADSSQAATALLTEHLQYTPLSLIDDIIDSVNNFIYQGVGSLETGLLSTPPERLGFKITKPAIDDEAPETDYPEAKREIEEGLHKLETLLSSTVDKNFDKFEIYVLRNVLSVPSDLANWIRLSHYEGITCPPSKNVPSPEAIQQLRRKLAVSRHVSRALTSEYSRNEASLTQLRAMLSPKSEDDSRPNLSFLTSTVSQQSFSGQQPLTTNTKFALSQLPALKSSLVDLKAKLATLKDVQLTTDSTKDELKEERRQYIEQRTKSHLERTGQAASDSGSFSGKQTDTAEVEALEKAASIFNPP</sequence>
<evidence type="ECO:0000256" key="8">
    <source>
        <dbReference type="ARBA" id="ARBA00023306"/>
    </source>
</evidence>
<evidence type="ECO:0000256" key="3">
    <source>
        <dbReference type="ARBA" id="ARBA00022454"/>
    </source>
</evidence>
<keyword evidence="7" id="KW-0175">Coiled coil</keyword>
<evidence type="ECO:0000256" key="7">
    <source>
        <dbReference type="ARBA" id="ARBA00023054"/>
    </source>
</evidence>
<evidence type="ECO:0000313" key="12">
    <source>
        <dbReference type="Proteomes" id="UP001345013"/>
    </source>
</evidence>
<evidence type="ECO:0000256" key="10">
    <source>
        <dbReference type="SAM" id="MobiDB-lite"/>
    </source>
</evidence>
<keyword evidence="4" id="KW-0132">Cell division</keyword>
<evidence type="ECO:0000256" key="1">
    <source>
        <dbReference type="ARBA" id="ARBA00004629"/>
    </source>
</evidence>
<dbReference type="InterPro" id="IPR008685">
    <property type="entry name" value="Centromere_Mis12"/>
</dbReference>
<feature type="region of interest" description="Disordered" evidence="10">
    <location>
        <begin position="257"/>
        <end position="302"/>
    </location>
</feature>
<dbReference type="EMBL" id="JAVRRG010000121">
    <property type="protein sequence ID" value="KAK5083322.1"/>
    <property type="molecule type" value="Genomic_DNA"/>
</dbReference>
<reference evidence="11 12" key="1">
    <citation type="submission" date="2023-08" db="EMBL/GenBank/DDBJ databases">
        <title>Black Yeasts Isolated from many extreme environments.</title>
        <authorList>
            <person name="Coleine C."/>
            <person name="Stajich J.E."/>
            <person name="Selbmann L."/>
        </authorList>
    </citation>
    <scope>NUCLEOTIDE SEQUENCE [LARGE SCALE GENOMIC DNA]</scope>
    <source>
        <strain evidence="11 12">CCFEE 5885</strain>
    </source>
</reference>
<keyword evidence="3" id="KW-0158">Chromosome</keyword>
<comment type="subcellular location">
    <subcellularLocation>
        <location evidence="1">Chromosome</location>
        <location evidence="1">Centromere</location>
        <location evidence="1">Kinetochore</location>
    </subcellularLocation>
</comment>
<dbReference type="Proteomes" id="UP001345013">
    <property type="component" value="Unassembled WGS sequence"/>
</dbReference>
<proteinExistence type="inferred from homology"/>
<dbReference type="PANTHER" id="PTHR14527:SF2">
    <property type="entry name" value="PROTEIN MIS12 HOMOLOG"/>
    <property type="match status" value="1"/>
</dbReference>
<keyword evidence="8" id="KW-0131">Cell cycle</keyword>
<feature type="compositionally biased region" description="Basic and acidic residues" evidence="10">
    <location>
        <begin position="257"/>
        <end position="268"/>
    </location>
</feature>